<feature type="transmembrane region" description="Helical" evidence="9">
    <location>
        <begin position="140"/>
        <end position="156"/>
    </location>
</feature>
<evidence type="ECO:0000256" key="6">
    <source>
        <dbReference type="ARBA" id="ARBA00022989"/>
    </source>
</evidence>
<feature type="transmembrane region" description="Helical" evidence="9">
    <location>
        <begin position="256"/>
        <end position="277"/>
    </location>
</feature>
<evidence type="ECO:0000256" key="3">
    <source>
        <dbReference type="ARBA" id="ARBA00022448"/>
    </source>
</evidence>
<evidence type="ECO:0000313" key="12">
    <source>
        <dbReference type="Proteomes" id="UP000011723"/>
    </source>
</evidence>
<feature type="domain" description="EamA" evidence="10">
    <location>
        <begin position="2"/>
        <end position="131"/>
    </location>
</feature>
<evidence type="ECO:0000256" key="5">
    <source>
        <dbReference type="ARBA" id="ARBA00022692"/>
    </source>
</evidence>
<protein>
    <recommendedName>
        <fullName evidence="10">EamA domain-containing protein</fullName>
    </recommendedName>
</protein>
<dbReference type="AlphaFoldDB" id="M1NZC9"/>
<dbReference type="RefSeq" id="WP_015401289.1">
    <property type="nucleotide sequence ID" value="NC_020302.1"/>
</dbReference>
<dbReference type="EMBL" id="CP003697">
    <property type="protein sequence ID" value="AGF72870.1"/>
    <property type="molecule type" value="Genomic_DNA"/>
</dbReference>
<feature type="transmembrane region" description="Helical" evidence="9">
    <location>
        <begin position="67"/>
        <end position="86"/>
    </location>
</feature>
<feature type="transmembrane region" description="Helical" evidence="9">
    <location>
        <begin position="168"/>
        <end position="188"/>
    </location>
</feature>
<dbReference type="GO" id="GO:0005886">
    <property type="term" value="C:plasma membrane"/>
    <property type="evidence" value="ECO:0007669"/>
    <property type="project" value="UniProtKB-SubCell"/>
</dbReference>
<dbReference type="eggNOG" id="COG2962">
    <property type="taxonomic scope" value="Bacteria"/>
</dbReference>
<dbReference type="OrthoDB" id="369870at2"/>
<dbReference type="InterPro" id="IPR000620">
    <property type="entry name" value="EamA_dom"/>
</dbReference>
<name>M1NZC9_9CORY</name>
<evidence type="ECO:0000256" key="8">
    <source>
        <dbReference type="SAM" id="MobiDB-lite"/>
    </source>
</evidence>
<evidence type="ECO:0000256" key="2">
    <source>
        <dbReference type="ARBA" id="ARBA00007362"/>
    </source>
</evidence>
<dbReference type="PATRIC" id="fig|1121362.3.peg.1887"/>
<evidence type="ECO:0000259" key="10">
    <source>
        <dbReference type="Pfam" id="PF00892"/>
    </source>
</evidence>
<keyword evidence="3" id="KW-0813">Transport</keyword>
<keyword evidence="4" id="KW-1003">Cell membrane</keyword>
<evidence type="ECO:0000256" key="4">
    <source>
        <dbReference type="ARBA" id="ARBA00022475"/>
    </source>
</evidence>
<dbReference type="SUPFAM" id="SSF103481">
    <property type="entry name" value="Multidrug resistance efflux transporter EmrE"/>
    <property type="match status" value="2"/>
</dbReference>
<keyword evidence="12" id="KW-1185">Reference proteome</keyword>
<feature type="domain" description="EamA" evidence="10">
    <location>
        <begin position="141"/>
        <end position="273"/>
    </location>
</feature>
<keyword evidence="6 9" id="KW-1133">Transmembrane helix</keyword>
<organism evidence="11 12">
    <name type="scientific">Corynebacterium halotolerans YIM 70093 = DSM 44683</name>
    <dbReference type="NCBI Taxonomy" id="1121362"/>
    <lineage>
        <taxon>Bacteria</taxon>
        <taxon>Bacillati</taxon>
        <taxon>Actinomycetota</taxon>
        <taxon>Actinomycetes</taxon>
        <taxon>Mycobacteriales</taxon>
        <taxon>Corynebacteriaceae</taxon>
        <taxon>Corynebacterium</taxon>
    </lineage>
</organism>
<dbReference type="PANTHER" id="PTHR22911:SF137">
    <property type="entry name" value="SOLUTE CARRIER FAMILY 35 MEMBER G2-RELATED"/>
    <property type="match status" value="1"/>
</dbReference>
<dbReference type="PANTHER" id="PTHR22911">
    <property type="entry name" value="ACYL-MALONYL CONDENSING ENZYME-RELATED"/>
    <property type="match status" value="1"/>
</dbReference>
<dbReference type="Pfam" id="PF00892">
    <property type="entry name" value="EamA"/>
    <property type="match status" value="2"/>
</dbReference>
<evidence type="ECO:0000313" key="11">
    <source>
        <dbReference type="EMBL" id="AGF72870.1"/>
    </source>
</evidence>
<proteinExistence type="inferred from homology"/>
<feature type="transmembrane region" description="Helical" evidence="9">
    <location>
        <begin position="200"/>
        <end position="219"/>
    </location>
</feature>
<dbReference type="KEGG" id="chn:A605_09340"/>
<dbReference type="InterPro" id="IPR037185">
    <property type="entry name" value="EmrE-like"/>
</dbReference>
<evidence type="ECO:0000256" key="1">
    <source>
        <dbReference type="ARBA" id="ARBA00004651"/>
    </source>
</evidence>
<feature type="transmembrane region" description="Helical" evidence="9">
    <location>
        <begin position="7"/>
        <end position="24"/>
    </location>
</feature>
<gene>
    <name evidence="11" type="ORF">A605_09340</name>
</gene>
<feature type="transmembrane region" description="Helical" evidence="9">
    <location>
        <begin position="92"/>
        <end position="110"/>
    </location>
</feature>
<keyword evidence="7 9" id="KW-0472">Membrane</keyword>
<feature type="region of interest" description="Disordered" evidence="8">
    <location>
        <begin position="286"/>
        <end position="309"/>
    </location>
</feature>
<dbReference type="HOGENOM" id="CLU_054508_1_0_11"/>
<comment type="similarity">
    <text evidence="2">Belongs to the EamA transporter family.</text>
</comment>
<dbReference type="STRING" id="1121362.A605_09340"/>
<evidence type="ECO:0000256" key="7">
    <source>
        <dbReference type="ARBA" id="ARBA00023136"/>
    </source>
</evidence>
<sequence length="309" mass="33359">MIYGVAAYLLWGLMPAFFPLLLPAGPLEILAHRIVWAGVIMAVFVTVRRGWGELRQASVRTWARMGLAGLLIAGNWLIYIIAVNSGHVSEAALGYFINPLVSVIFGVIFLRERLRRVQLVAVLIAAVGVLQLTFLTGTPPVLALSLALTFGLYGLIKKRVDVSAAGSLTAETLLLAPFALGYVVYLEVTGTGTMTSEGPGHLALLVSAGLVTAVPLLLFGMGAKLIPLSTIGMLQYLTPTMQMLWALFVVNEQLEPARWIGFIIIWIAVAVYLMELLHQRRQRERPGDPATVVDAAPSDSAGTEADIRS</sequence>
<comment type="subcellular location">
    <subcellularLocation>
        <location evidence="1">Cell membrane</location>
        <topology evidence="1">Multi-pass membrane protein</topology>
    </subcellularLocation>
</comment>
<dbReference type="NCBIfam" id="TIGR00688">
    <property type="entry name" value="rarD"/>
    <property type="match status" value="1"/>
</dbReference>
<feature type="transmembrane region" description="Helical" evidence="9">
    <location>
        <begin position="117"/>
        <end position="134"/>
    </location>
</feature>
<evidence type="ECO:0000256" key="9">
    <source>
        <dbReference type="SAM" id="Phobius"/>
    </source>
</evidence>
<dbReference type="InterPro" id="IPR004626">
    <property type="entry name" value="RarD"/>
</dbReference>
<dbReference type="Proteomes" id="UP000011723">
    <property type="component" value="Chromosome"/>
</dbReference>
<reference evidence="11 12" key="1">
    <citation type="journal article" date="2012" name="Stand. Genomic Sci.">
        <title>Genome sequence of the halotolerant bacterium Corynebacterium halotolerans type strain YIM 70093(T) (= DSM 44683(T)).</title>
        <authorList>
            <person name="Ruckert C."/>
            <person name="Albersmeier A."/>
            <person name="Al-Dilaimi A."/>
            <person name="Niehaus K."/>
            <person name="Szczepanowski R."/>
            <person name="Kalinowski J."/>
        </authorList>
    </citation>
    <scope>NUCLEOTIDE SEQUENCE [LARGE SCALE GENOMIC DNA]</scope>
    <source>
        <strain evidence="11">YIM 70093</strain>
    </source>
</reference>
<accession>M1NZC9</accession>
<keyword evidence="5 9" id="KW-0812">Transmembrane</keyword>
<feature type="transmembrane region" description="Helical" evidence="9">
    <location>
        <begin position="231"/>
        <end position="250"/>
    </location>
</feature>
<feature type="transmembrane region" description="Helical" evidence="9">
    <location>
        <begin position="30"/>
        <end position="47"/>
    </location>
</feature>